<dbReference type="InterPro" id="IPR027461">
    <property type="entry name" value="Carboxypeptidase_A_C_sf"/>
</dbReference>
<gene>
    <name evidence="9" type="ORF">HMPREF9440_02265</name>
</gene>
<comment type="caution">
    <text evidence="9">The sequence shown here is derived from an EMBL/GenBank/DDBJ whole genome shotgun (WGS) entry which is preliminary data.</text>
</comment>
<evidence type="ECO:0000256" key="5">
    <source>
        <dbReference type="ARBA" id="ARBA00022825"/>
    </source>
</evidence>
<dbReference type="SUPFAM" id="SSF141986">
    <property type="entry name" value="LD-carboxypeptidase A C-terminal domain-like"/>
    <property type="match status" value="1"/>
</dbReference>
<dbReference type="GO" id="GO:0008236">
    <property type="term" value="F:serine-type peptidase activity"/>
    <property type="evidence" value="ECO:0007669"/>
    <property type="project" value="UniProtKB-KW"/>
</dbReference>
<dbReference type="InterPro" id="IPR029062">
    <property type="entry name" value="Class_I_gatase-like"/>
</dbReference>
<dbReference type="Proteomes" id="UP000004956">
    <property type="component" value="Unassembled WGS sequence"/>
</dbReference>
<evidence type="ECO:0000313" key="9">
    <source>
        <dbReference type="EMBL" id="EHY30380.1"/>
    </source>
</evidence>
<dbReference type="CDD" id="cd07025">
    <property type="entry name" value="Peptidase_S66"/>
    <property type="match status" value="1"/>
</dbReference>
<evidence type="ECO:0000259" key="7">
    <source>
        <dbReference type="Pfam" id="PF02016"/>
    </source>
</evidence>
<dbReference type="InterPro" id="IPR027478">
    <property type="entry name" value="LdcA_N"/>
</dbReference>
<dbReference type="PIRSF" id="PIRSF028757">
    <property type="entry name" value="LD-carboxypeptidase"/>
    <property type="match status" value="1"/>
</dbReference>
<dbReference type="PANTHER" id="PTHR30237:SF2">
    <property type="entry name" value="MUREIN TETRAPEPTIDE CARBOXYPEPTIDASE"/>
    <property type="match status" value="1"/>
</dbReference>
<dbReference type="PATRIC" id="fig|762967.3.peg.1782"/>
<dbReference type="Pfam" id="PF02016">
    <property type="entry name" value="Peptidase_S66"/>
    <property type="match status" value="1"/>
</dbReference>
<feature type="active site" description="Charge relay system" evidence="6">
    <location>
        <position position="310"/>
    </location>
</feature>
<keyword evidence="4" id="KW-0378">Hydrolase</keyword>
<dbReference type="InterPro" id="IPR040921">
    <property type="entry name" value="Peptidase_S66C"/>
</dbReference>
<dbReference type="PANTHER" id="PTHR30237">
    <property type="entry name" value="MURAMOYLTETRAPEPTIDE CARBOXYPEPTIDASE"/>
    <property type="match status" value="1"/>
</dbReference>
<evidence type="ECO:0000256" key="2">
    <source>
        <dbReference type="ARBA" id="ARBA00022645"/>
    </source>
</evidence>
<keyword evidence="2 9" id="KW-0121">Carboxypeptidase</keyword>
<dbReference type="Gene3D" id="3.40.50.10740">
    <property type="entry name" value="Class I glutamine amidotransferase-like"/>
    <property type="match status" value="1"/>
</dbReference>
<dbReference type="HOGENOM" id="CLU_034346_0_0_4"/>
<evidence type="ECO:0000256" key="4">
    <source>
        <dbReference type="ARBA" id="ARBA00022801"/>
    </source>
</evidence>
<dbReference type="InterPro" id="IPR040449">
    <property type="entry name" value="Peptidase_S66_N"/>
</dbReference>
<feature type="active site" description="Charge relay system" evidence="6">
    <location>
        <position position="237"/>
    </location>
</feature>
<feature type="active site" description="Nucleophile" evidence="6">
    <location>
        <position position="128"/>
    </location>
</feature>
<feature type="domain" description="LD-carboxypeptidase C-terminal" evidence="8">
    <location>
        <begin position="204"/>
        <end position="325"/>
    </location>
</feature>
<dbReference type="InterPro" id="IPR003507">
    <property type="entry name" value="S66_fam"/>
</dbReference>
<dbReference type="STRING" id="762967.HMPREF9440_02265"/>
<reference evidence="9 10" key="1">
    <citation type="submission" date="2011-11" db="EMBL/GenBank/DDBJ databases">
        <authorList>
            <person name="Weinstock G."/>
            <person name="Sodergren E."/>
            <person name="Clifton S."/>
            <person name="Fulton L."/>
            <person name="Fulton B."/>
            <person name="Courtney L."/>
            <person name="Fronick C."/>
            <person name="Harrison M."/>
            <person name="Strong C."/>
            <person name="Farmer C."/>
            <person name="Delahaunty K."/>
            <person name="Markovic C."/>
            <person name="Hall O."/>
            <person name="Minx P."/>
            <person name="Tomlinson C."/>
            <person name="Mitreva M."/>
            <person name="Hou S."/>
            <person name="Chen J."/>
            <person name="Wollam A."/>
            <person name="Pepin K.H."/>
            <person name="Johnson M."/>
            <person name="Bhonagiri V."/>
            <person name="Zhang X."/>
            <person name="Suruliraj S."/>
            <person name="Warren W."/>
            <person name="Chinwalla A."/>
            <person name="Mardis E.R."/>
            <person name="Wilson R.K."/>
        </authorList>
    </citation>
    <scope>NUCLEOTIDE SEQUENCE [LARGE SCALE GENOMIC DNA]</scope>
    <source>
        <strain evidence="9 10">YIT 11816</strain>
    </source>
</reference>
<sequence>MPANPKMPESDGPVRPLEDLPLDGLHVAVAAPSRQLLTPEGEVDHALLEKGLRWLETQGASATLYGVMRSVGRFSDTDEARALAWMRAATSDADLVLALRGGYGMTRLLRRFDWSALAESKIPAMGFSDFTAYQAALWTKTGRASWHGPTLSSFAHLVNTPDAPTTLNKESVEAFFAAAKTTPEAWPGFSWKTASADAWSFTQRGLLWGGNLAMVTSLVGTPWLDAERMSGGILYLEDVGESAYRIERMLLQLADAGILGHQRAVLLGNFAGADRAAKWTNDFRLADAVAFIRSILPAGTALVSDFPIGHGAERRAVPFGVEAELTVGEGRAHLASVGALLEGGLSS</sequence>
<evidence type="ECO:0000256" key="3">
    <source>
        <dbReference type="ARBA" id="ARBA00022670"/>
    </source>
</evidence>
<dbReference type="AlphaFoldDB" id="H3KHL9"/>
<keyword evidence="10" id="KW-1185">Reference proteome</keyword>
<evidence type="ECO:0000259" key="8">
    <source>
        <dbReference type="Pfam" id="PF17676"/>
    </source>
</evidence>
<name>H3KHL9_9BURK</name>
<comment type="similarity">
    <text evidence="1">Belongs to the peptidase S66 family.</text>
</comment>
<accession>H3KHL9</accession>
<dbReference type="GO" id="GO:0004180">
    <property type="term" value="F:carboxypeptidase activity"/>
    <property type="evidence" value="ECO:0007669"/>
    <property type="project" value="UniProtKB-KW"/>
</dbReference>
<evidence type="ECO:0000313" key="10">
    <source>
        <dbReference type="Proteomes" id="UP000004956"/>
    </source>
</evidence>
<dbReference type="SUPFAM" id="SSF52317">
    <property type="entry name" value="Class I glutamine amidotransferase-like"/>
    <property type="match status" value="1"/>
</dbReference>
<feature type="domain" description="LD-carboxypeptidase N-terminal" evidence="7">
    <location>
        <begin position="27"/>
        <end position="148"/>
    </location>
</feature>
<protein>
    <submittedName>
        <fullName evidence="9">Putative muramoyltetrapeptide carboxypeptidase</fullName>
    </submittedName>
</protein>
<organism evidence="9 10">
    <name type="scientific">Sutterella parvirubra YIT 11816</name>
    <dbReference type="NCBI Taxonomy" id="762967"/>
    <lineage>
        <taxon>Bacteria</taxon>
        <taxon>Pseudomonadati</taxon>
        <taxon>Pseudomonadota</taxon>
        <taxon>Betaproteobacteria</taxon>
        <taxon>Burkholderiales</taxon>
        <taxon>Sutterellaceae</taxon>
        <taxon>Sutterella</taxon>
    </lineage>
</organism>
<keyword evidence="3" id="KW-0645">Protease</keyword>
<evidence type="ECO:0000256" key="6">
    <source>
        <dbReference type="PIRSR" id="PIRSR028757-1"/>
    </source>
</evidence>
<keyword evidence="5" id="KW-0720">Serine protease</keyword>
<proteinExistence type="inferred from homology"/>
<dbReference type="EMBL" id="AFBQ01000345">
    <property type="protein sequence ID" value="EHY30380.1"/>
    <property type="molecule type" value="Genomic_DNA"/>
</dbReference>
<dbReference type="MEROPS" id="S66.002"/>
<dbReference type="GO" id="GO:0006508">
    <property type="term" value="P:proteolysis"/>
    <property type="evidence" value="ECO:0007669"/>
    <property type="project" value="UniProtKB-KW"/>
</dbReference>
<dbReference type="Pfam" id="PF17676">
    <property type="entry name" value="Peptidase_S66C"/>
    <property type="match status" value="1"/>
</dbReference>
<dbReference type="Gene3D" id="3.50.30.60">
    <property type="entry name" value="LD-carboxypeptidase A C-terminal domain-like"/>
    <property type="match status" value="1"/>
</dbReference>
<evidence type="ECO:0000256" key="1">
    <source>
        <dbReference type="ARBA" id="ARBA00010233"/>
    </source>
</evidence>